<comment type="caution">
    <text evidence="4">The sequence shown here is derived from an EMBL/GenBank/DDBJ whole genome shotgun (WGS) entry which is preliminary data.</text>
</comment>
<dbReference type="EMBL" id="JBEDNZ010000014">
    <property type="protein sequence ID" value="KAL0829557.1"/>
    <property type="molecule type" value="Genomic_DNA"/>
</dbReference>
<evidence type="ECO:0000256" key="1">
    <source>
        <dbReference type="SAM" id="Coils"/>
    </source>
</evidence>
<evidence type="ECO:0000313" key="4">
    <source>
        <dbReference type="EMBL" id="KAL0829557.1"/>
    </source>
</evidence>
<evidence type="ECO:0000256" key="2">
    <source>
        <dbReference type="SAM" id="MobiDB-lite"/>
    </source>
</evidence>
<reference evidence="4 5" key="1">
    <citation type="submission" date="2024-06" db="EMBL/GenBank/DDBJ databases">
        <title>A chromosome-level genome assembly of beet webworm, Loxostege sticticalis.</title>
        <authorList>
            <person name="Zhang Y."/>
        </authorList>
    </citation>
    <scope>NUCLEOTIDE SEQUENCE [LARGE SCALE GENOMIC DNA]</scope>
    <source>
        <strain evidence="4">AQ028</strain>
        <tissue evidence="4">Male pupae</tissue>
    </source>
</reference>
<evidence type="ECO:0000313" key="5">
    <source>
        <dbReference type="Proteomes" id="UP001549921"/>
    </source>
</evidence>
<proteinExistence type="predicted"/>
<keyword evidence="1" id="KW-0175">Coiled coil</keyword>
<dbReference type="Proteomes" id="UP001549921">
    <property type="component" value="Unassembled WGS sequence"/>
</dbReference>
<sequence length="304" mass="35025">MELQRTPPNNNLHLVTKMTPTHSSSEPDLNRLDPEDYINITKRQKRTFEEISETLLTSQSQSSSQSPVEVTSMLVDIKAQQEMLNMAMTTLLTQNLEIKKTVETITNQHQELLQKFSSLQQENKEYKTRVVTLESKLEQIEKNTCCSKVEMRNIPKQNNESKQTLTKLLQTIGSTLGIETPIEDSEIRDIYRTKPGTIVVDFTTTARKETLLSETKKYNKNKRANNNPQLDTAQINLQGPTHTIYISEALTTKSRRLFFVAREYVKNKKLSSAWTAYGKIYVKLKEDAIPTLIKEEEYLHKLVK</sequence>
<gene>
    <name evidence="4" type="ORF">ABMA28_003068</name>
    <name evidence="3" type="ORF">ABMA28_008634</name>
</gene>
<accession>A0ABD0SUX4</accession>
<evidence type="ECO:0008006" key="6">
    <source>
        <dbReference type="Google" id="ProtNLM"/>
    </source>
</evidence>
<organism evidence="4 5">
    <name type="scientific">Loxostege sticticalis</name>
    <name type="common">Beet webworm moth</name>
    <dbReference type="NCBI Taxonomy" id="481309"/>
    <lineage>
        <taxon>Eukaryota</taxon>
        <taxon>Metazoa</taxon>
        <taxon>Ecdysozoa</taxon>
        <taxon>Arthropoda</taxon>
        <taxon>Hexapoda</taxon>
        <taxon>Insecta</taxon>
        <taxon>Pterygota</taxon>
        <taxon>Neoptera</taxon>
        <taxon>Endopterygota</taxon>
        <taxon>Lepidoptera</taxon>
        <taxon>Glossata</taxon>
        <taxon>Ditrysia</taxon>
        <taxon>Pyraloidea</taxon>
        <taxon>Crambidae</taxon>
        <taxon>Pyraustinae</taxon>
        <taxon>Loxostege</taxon>
    </lineage>
</organism>
<evidence type="ECO:0000313" key="3">
    <source>
        <dbReference type="EMBL" id="KAL0818104.1"/>
    </source>
</evidence>
<feature type="compositionally biased region" description="Polar residues" evidence="2">
    <location>
        <begin position="1"/>
        <end position="27"/>
    </location>
</feature>
<feature type="region of interest" description="Disordered" evidence="2">
    <location>
        <begin position="1"/>
        <end position="33"/>
    </location>
</feature>
<dbReference type="AlphaFoldDB" id="A0ABD0SUX4"/>
<name>A0ABD0SUX4_LOXSC</name>
<feature type="coiled-coil region" evidence="1">
    <location>
        <begin position="102"/>
        <end position="143"/>
    </location>
</feature>
<protein>
    <recommendedName>
        <fullName evidence="6">Zinc finger DNA binding protein</fullName>
    </recommendedName>
</protein>
<dbReference type="EMBL" id="JBEDNZ010000022">
    <property type="protein sequence ID" value="KAL0818104.1"/>
    <property type="molecule type" value="Genomic_DNA"/>
</dbReference>